<keyword evidence="5 7" id="KW-0472">Membrane</keyword>
<reference evidence="8 9" key="1">
    <citation type="submission" date="2020-01" db="EMBL/GenBank/DDBJ databases">
        <authorList>
            <person name="Kim M.K."/>
        </authorList>
    </citation>
    <scope>NUCLEOTIDE SEQUENCE [LARGE SCALE GENOMIC DNA]</scope>
    <source>
        <strain evidence="8 9">172606-1</strain>
    </source>
</reference>
<dbReference type="Pfam" id="PF00474">
    <property type="entry name" value="SSF"/>
    <property type="match status" value="1"/>
</dbReference>
<evidence type="ECO:0000256" key="5">
    <source>
        <dbReference type="ARBA" id="ARBA00023136"/>
    </source>
</evidence>
<sequence length="590" mass="65386">MELALLDWLIIAAFFVISLLIGLKYTKQAGQDTSHFFLGGRNLSWWIAGTSMVATTFAADTPLAVTELVATGGIAGNWLWWNMLAGGMLTTFFFAKFWRRANILTDIELIEIRYSGKPAAFLRGFRAIYMGIFMNALIIGWVNVALVAILQVFFNIPNEQSLWYVAAAMFIVVIYTSMSGLLGVAITDVVQFIIAMGGCIILAIIVVSSDEIGGITGLKEKLPSWSLSFFPNIGGKTTDGTASNLTTLTLSLGSFLAFVGVQWWAAWYPGAEPGGGGYVAQRMMSAKNERHAIIATLFFQIAHYCLRPWPWILVGLCSLVLYPELSVADKKLGFVMTMKDFLPVGLKGLLLVAFLAAYMSTISTQLNWGTSYLVNDFYRRFVKPDASEKSLVTASRVATLIMMLVALFATSRINSISAVWQFIIECGAGLGLVLILRWYWWRINAWSEITATLVPFIAYGVSKFVLGWTEPIIENPRSFFFTVGVTTISWLVITFVTQPTDRSVLASFYNKIKPDGAWGPFQQANSGSSGRIGILFVCWISSVVMTYSMLFLIGELIFMEWARVLIYLVIVVASAAVLFYTSSRIKIFED</sequence>
<feature type="transmembrane region" description="Helical" evidence="7">
    <location>
        <begin position="532"/>
        <end position="552"/>
    </location>
</feature>
<evidence type="ECO:0000313" key="9">
    <source>
        <dbReference type="Proteomes" id="UP000480178"/>
    </source>
</evidence>
<feature type="transmembrane region" description="Helical" evidence="7">
    <location>
        <begin position="564"/>
        <end position="582"/>
    </location>
</feature>
<evidence type="ECO:0000256" key="4">
    <source>
        <dbReference type="ARBA" id="ARBA00022989"/>
    </source>
</evidence>
<dbReference type="CDD" id="cd11477">
    <property type="entry name" value="SLC5sbd_u1"/>
    <property type="match status" value="1"/>
</dbReference>
<feature type="transmembrane region" description="Helical" evidence="7">
    <location>
        <begin position="478"/>
        <end position="497"/>
    </location>
</feature>
<protein>
    <submittedName>
        <fullName evidence="8">Na+:solute symporter</fullName>
    </submittedName>
</protein>
<dbReference type="GO" id="GO:0005412">
    <property type="term" value="F:D-glucose:sodium symporter activity"/>
    <property type="evidence" value="ECO:0007669"/>
    <property type="project" value="TreeGrafter"/>
</dbReference>
<evidence type="ECO:0000256" key="2">
    <source>
        <dbReference type="ARBA" id="ARBA00006434"/>
    </source>
</evidence>
<comment type="subcellular location">
    <subcellularLocation>
        <location evidence="1">Membrane</location>
        <topology evidence="1">Multi-pass membrane protein</topology>
    </subcellularLocation>
</comment>
<dbReference type="PANTHER" id="PTHR11819">
    <property type="entry name" value="SOLUTE CARRIER FAMILY 5"/>
    <property type="match status" value="1"/>
</dbReference>
<dbReference type="RefSeq" id="WP_162443722.1">
    <property type="nucleotide sequence ID" value="NZ_CP048222.1"/>
</dbReference>
<feature type="transmembrane region" description="Helical" evidence="7">
    <location>
        <begin position="390"/>
        <end position="410"/>
    </location>
</feature>
<dbReference type="EMBL" id="CP048222">
    <property type="protein sequence ID" value="QHT67699.1"/>
    <property type="molecule type" value="Genomic_DNA"/>
</dbReference>
<evidence type="ECO:0000256" key="6">
    <source>
        <dbReference type="RuleBase" id="RU362091"/>
    </source>
</evidence>
<feature type="transmembrane region" description="Helical" evidence="7">
    <location>
        <begin position="349"/>
        <end position="370"/>
    </location>
</feature>
<proteinExistence type="inferred from homology"/>
<keyword evidence="3 7" id="KW-0812">Transmembrane</keyword>
<dbReference type="Gene3D" id="1.20.1730.10">
    <property type="entry name" value="Sodium/glucose cotransporter"/>
    <property type="match status" value="1"/>
</dbReference>
<comment type="similarity">
    <text evidence="2 6">Belongs to the sodium:solute symporter (SSF) (TC 2.A.21) family.</text>
</comment>
<dbReference type="Proteomes" id="UP000480178">
    <property type="component" value="Chromosome"/>
</dbReference>
<name>A0A6C0GIA8_9BACT</name>
<dbReference type="KEGG" id="rhoz:GXP67_14200"/>
<dbReference type="PROSITE" id="PS50283">
    <property type="entry name" value="NA_SOLUT_SYMP_3"/>
    <property type="match status" value="1"/>
</dbReference>
<dbReference type="InterPro" id="IPR001734">
    <property type="entry name" value="Na/solute_symporter"/>
</dbReference>
<keyword evidence="4 7" id="KW-1133">Transmembrane helix</keyword>
<feature type="transmembrane region" description="Helical" evidence="7">
    <location>
        <begin position="43"/>
        <end position="59"/>
    </location>
</feature>
<dbReference type="PANTHER" id="PTHR11819:SF77">
    <property type="entry name" value="SODIUM_GLUCOSE COTRANSPORT PROTEIN"/>
    <property type="match status" value="1"/>
</dbReference>
<dbReference type="InterPro" id="IPR038377">
    <property type="entry name" value="Na/Glc_symporter_sf"/>
</dbReference>
<feature type="transmembrane region" description="Helical" evidence="7">
    <location>
        <begin position="127"/>
        <end position="150"/>
    </location>
</feature>
<feature type="transmembrane region" description="Helical" evidence="7">
    <location>
        <begin position="6"/>
        <end position="23"/>
    </location>
</feature>
<dbReference type="GO" id="GO:0005886">
    <property type="term" value="C:plasma membrane"/>
    <property type="evidence" value="ECO:0007669"/>
    <property type="project" value="TreeGrafter"/>
</dbReference>
<organism evidence="8 9">
    <name type="scientific">Rhodocytophaga rosea</name>
    <dbReference type="NCBI Taxonomy" id="2704465"/>
    <lineage>
        <taxon>Bacteria</taxon>
        <taxon>Pseudomonadati</taxon>
        <taxon>Bacteroidota</taxon>
        <taxon>Cytophagia</taxon>
        <taxon>Cytophagales</taxon>
        <taxon>Rhodocytophagaceae</taxon>
        <taxon>Rhodocytophaga</taxon>
    </lineage>
</organism>
<keyword evidence="9" id="KW-1185">Reference proteome</keyword>
<evidence type="ECO:0000256" key="1">
    <source>
        <dbReference type="ARBA" id="ARBA00004141"/>
    </source>
</evidence>
<feature type="transmembrane region" description="Helical" evidence="7">
    <location>
        <begin position="309"/>
        <end position="328"/>
    </location>
</feature>
<feature type="transmembrane region" description="Helical" evidence="7">
    <location>
        <begin position="162"/>
        <end position="182"/>
    </location>
</feature>
<dbReference type="AlphaFoldDB" id="A0A6C0GIA8"/>
<evidence type="ECO:0000313" key="8">
    <source>
        <dbReference type="EMBL" id="QHT67699.1"/>
    </source>
</evidence>
<accession>A0A6C0GIA8</accession>
<feature type="transmembrane region" description="Helical" evidence="7">
    <location>
        <begin position="422"/>
        <end position="440"/>
    </location>
</feature>
<gene>
    <name evidence="8" type="ORF">GXP67_14200</name>
</gene>
<feature type="transmembrane region" description="Helical" evidence="7">
    <location>
        <begin position="446"/>
        <end position="466"/>
    </location>
</feature>
<evidence type="ECO:0000256" key="3">
    <source>
        <dbReference type="ARBA" id="ARBA00022692"/>
    </source>
</evidence>
<feature type="transmembrane region" description="Helical" evidence="7">
    <location>
        <begin position="79"/>
        <end position="98"/>
    </location>
</feature>
<evidence type="ECO:0000256" key="7">
    <source>
        <dbReference type="SAM" id="Phobius"/>
    </source>
</evidence>